<keyword evidence="7" id="KW-1185">Reference proteome</keyword>
<evidence type="ECO:0000313" key="6">
    <source>
        <dbReference type="EMBL" id="SFH82993.1"/>
    </source>
</evidence>
<keyword evidence="3 5" id="KW-0472">Membrane</keyword>
<reference evidence="6 7" key="1">
    <citation type="submission" date="2016-10" db="EMBL/GenBank/DDBJ databases">
        <authorList>
            <person name="de Groot N.N."/>
        </authorList>
    </citation>
    <scope>NUCLEOTIDE SEQUENCE [LARGE SCALE GENOMIC DNA]</scope>
    <source>
        <strain evidence="6 7">CGMCC 1.11030</strain>
    </source>
</reference>
<evidence type="ECO:0000256" key="2">
    <source>
        <dbReference type="ARBA" id="ARBA00022989"/>
    </source>
</evidence>
<feature type="transmembrane region" description="Helical" evidence="5">
    <location>
        <begin position="100"/>
        <end position="124"/>
    </location>
</feature>
<feature type="transmembrane region" description="Helical" evidence="5">
    <location>
        <begin position="136"/>
        <end position="155"/>
    </location>
</feature>
<feature type="transmembrane region" description="Helical" evidence="5">
    <location>
        <begin position="290"/>
        <end position="309"/>
    </location>
</feature>
<dbReference type="PANTHER" id="PTHR11360:SF290">
    <property type="entry name" value="MONOCARBOXYLATE MFS PERMEASE"/>
    <property type="match status" value="1"/>
</dbReference>
<feature type="transmembrane region" description="Helical" evidence="5">
    <location>
        <begin position="355"/>
        <end position="377"/>
    </location>
</feature>
<keyword evidence="1 5" id="KW-0812">Transmembrane</keyword>
<evidence type="ECO:0000313" key="7">
    <source>
        <dbReference type="Proteomes" id="UP000199377"/>
    </source>
</evidence>
<dbReference type="InterPro" id="IPR036259">
    <property type="entry name" value="MFS_trans_sf"/>
</dbReference>
<dbReference type="InterPro" id="IPR050327">
    <property type="entry name" value="Proton-linked_MCT"/>
</dbReference>
<name>A0A1I3D8G2_9RHOB</name>
<evidence type="ECO:0000256" key="5">
    <source>
        <dbReference type="SAM" id="Phobius"/>
    </source>
</evidence>
<proteinExistence type="predicted"/>
<dbReference type="SUPFAM" id="SSF103473">
    <property type="entry name" value="MFS general substrate transporter"/>
    <property type="match status" value="1"/>
</dbReference>
<accession>A0A1I3D8G2</accession>
<dbReference type="EMBL" id="FOQH01000002">
    <property type="protein sequence ID" value="SFH82993.1"/>
    <property type="molecule type" value="Genomic_DNA"/>
</dbReference>
<dbReference type="Pfam" id="PF07690">
    <property type="entry name" value="MFS_1"/>
    <property type="match status" value="1"/>
</dbReference>
<organism evidence="6 7">
    <name type="scientific">Albimonas pacifica</name>
    <dbReference type="NCBI Taxonomy" id="1114924"/>
    <lineage>
        <taxon>Bacteria</taxon>
        <taxon>Pseudomonadati</taxon>
        <taxon>Pseudomonadota</taxon>
        <taxon>Alphaproteobacteria</taxon>
        <taxon>Rhodobacterales</taxon>
        <taxon>Paracoccaceae</taxon>
        <taxon>Albimonas</taxon>
    </lineage>
</organism>
<feature type="transmembrane region" description="Helical" evidence="5">
    <location>
        <begin position="315"/>
        <end position="334"/>
    </location>
</feature>
<feature type="transmembrane region" description="Helical" evidence="5">
    <location>
        <begin position="43"/>
        <end position="65"/>
    </location>
</feature>
<dbReference type="OrthoDB" id="7200137at2"/>
<dbReference type="PANTHER" id="PTHR11360">
    <property type="entry name" value="MONOCARBOXYLATE TRANSPORTER"/>
    <property type="match status" value="1"/>
</dbReference>
<feature type="transmembrane region" description="Helical" evidence="5">
    <location>
        <begin position="167"/>
        <end position="185"/>
    </location>
</feature>
<keyword evidence="2 5" id="KW-1133">Transmembrane helix</keyword>
<feature type="transmembrane region" description="Helical" evidence="5">
    <location>
        <begin position="227"/>
        <end position="249"/>
    </location>
</feature>
<protein>
    <submittedName>
        <fullName evidence="6">Predicted arabinose efflux permease, MFS family</fullName>
    </submittedName>
</protein>
<sequence length="404" mass="40475">MRAAPGASRLAGAVALTQLIGWGSTYSIPAVLARPMAEALGMPLAVAFGASSAFLLAMAGISPWLGPAFERRGARPLLALGSLTLAAGLGLLAASPNPAVYFLAWLVMGAGGAMALSNGANVLLAERLGAGARRAISAAMLVSGLASTCSFPVMLWLEPELGWRGTLAVYALANLLVCAPLHWIVPGPRPTPAPAPAPAPVVPPGEAEAPPPARPAPAVAAAERARFAWLALAMSLAGMISWGLGVALPETLAALGAETRTAVLLAGVVGVAQVAARGVDFALRAPWPSLSLAILAAAGMPVAFATLGLGGGSVASAVLFACIYGAGTGLLSVCRATLPLELFDPGAYARMVTRLALPMNLAFAAAGPLFGWLLSVFGAAGPVWAGFLGALGALAALLRLRALR</sequence>
<gene>
    <name evidence="6" type="ORF">SAMN05216258_102445</name>
</gene>
<feature type="transmembrane region" description="Helical" evidence="5">
    <location>
        <begin position="261"/>
        <end position="283"/>
    </location>
</feature>
<dbReference type="RefSeq" id="WP_092858501.1">
    <property type="nucleotide sequence ID" value="NZ_FOQH01000002.1"/>
</dbReference>
<feature type="transmembrane region" description="Helical" evidence="5">
    <location>
        <begin position="77"/>
        <end position="94"/>
    </location>
</feature>
<evidence type="ECO:0000256" key="1">
    <source>
        <dbReference type="ARBA" id="ARBA00022692"/>
    </source>
</evidence>
<dbReference type="InterPro" id="IPR011701">
    <property type="entry name" value="MFS"/>
</dbReference>
<dbReference type="Gene3D" id="1.20.1250.20">
    <property type="entry name" value="MFS general substrate transporter like domains"/>
    <property type="match status" value="1"/>
</dbReference>
<dbReference type="AlphaFoldDB" id="A0A1I3D8G2"/>
<evidence type="ECO:0000256" key="4">
    <source>
        <dbReference type="SAM" id="MobiDB-lite"/>
    </source>
</evidence>
<feature type="transmembrane region" description="Helical" evidence="5">
    <location>
        <begin position="383"/>
        <end position="400"/>
    </location>
</feature>
<dbReference type="Proteomes" id="UP000199377">
    <property type="component" value="Unassembled WGS sequence"/>
</dbReference>
<evidence type="ECO:0000256" key="3">
    <source>
        <dbReference type="ARBA" id="ARBA00023136"/>
    </source>
</evidence>
<feature type="region of interest" description="Disordered" evidence="4">
    <location>
        <begin position="194"/>
        <end position="215"/>
    </location>
</feature>
<dbReference type="GO" id="GO:0022857">
    <property type="term" value="F:transmembrane transporter activity"/>
    <property type="evidence" value="ECO:0007669"/>
    <property type="project" value="InterPro"/>
</dbReference>